<dbReference type="CDD" id="cd08977">
    <property type="entry name" value="SusD"/>
    <property type="match status" value="1"/>
</dbReference>
<dbReference type="Pfam" id="PF14322">
    <property type="entry name" value="SusD-like_3"/>
    <property type="match status" value="1"/>
</dbReference>
<feature type="domain" description="RagB/SusD" evidence="7">
    <location>
        <begin position="351"/>
        <end position="524"/>
    </location>
</feature>
<evidence type="ECO:0000256" key="3">
    <source>
        <dbReference type="ARBA" id="ARBA00022729"/>
    </source>
</evidence>
<evidence type="ECO:0000256" key="1">
    <source>
        <dbReference type="ARBA" id="ARBA00004442"/>
    </source>
</evidence>
<dbReference type="SUPFAM" id="SSF48452">
    <property type="entry name" value="TPR-like"/>
    <property type="match status" value="1"/>
</dbReference>
<dbReference type="InterPro" id="IPR011990">
    <property type="entry name" value="TPR-like_helical_dom_sf"/>
</dbReference>
<evidence type="ECO:0000256" key="4">
    <source>
        <dbReference type="ARBA" id="ARBA00023136"/>
    </source>
</evidence>
<comment type="caution">
    <text evidence="9">The sequence shown here is derived from an EMBL/GenBank/DDBJ whole genome shotgun (WGS) entry which is preliminary data.</text>
</comment>
<evidence type="ECO:0000256" key="6">
    <source>
        <dbReference type="SAM" id="SignalP"/>
    </source>
</evidence>
<dbReference type="AlphaFoldDB" id="A0A364Y1F9"/>
<comment type="subcellular location">
    <subcellularLocation>
        <location evidence="1">Cell outer membrane</location>
    </subcellularLocation>
</comment>
<dbReference type="InterPro" id="IPR033985">
    <property type="entry name" value="SusD-like_N"/>
</dbReference>
<proteinExistence type="inferred from homology"/>
<dbReference type="OrthoDB" id="691907at2"/>
<evidence type="ECO:0000256" key="2">
    <source>
        <dbReference type="ARBA" id="ARBA00006275"/>
    </source>
</evidence>
<gene>
    <name evidence="9" type="ORF">DQQ10_13170</name>
</gene>
<reference evidence="9 10" key="1">
    <citation type="submission" date="2018-06" db="EMBL/GenBank/DDBJ databases">
        <title>Chryseolinea flavus sp. nov., a member of the phylum Bacteroidetes isolated from soil.</title>
        <authorList>
            <person name="Li Y."/>
            <person name="Wang J."/>
        </authorList>
    </citation>
    <scope>NUCLEOTIDE SEQUENCE [LARGE SCALE GENOMIC DNA]</scope>
    <source>
        <strain evidence="9 10">SDU1-6</strain>
    </source>
</reference>
<protein>
    <submittedName>
        <fullName evidence="9">RagB/SusD family nutrient uptake outer membrane protein</fullName>
    </submittedName>
</protein>
<evidence type="ECO:0000259" key="7">
    <source>
        <dbReference type="Pfam" id="PF07980"/>
    </source>
</evidence>
<feature type="chain" id="PRO_5017058045" evidence="6">
    <location>
        <begin position="24"/>
        <end position="524"/>
    </location>
</feature>
<dbReference type="Gene3D" id="1.25.40.390">
    <property type="match status" value="1"/>
</dbReference>
<dbReference type="Pfam" id="PF07980">
    <property type="entry name" value="SusD_RagB"/>
    <property type="match status" value="1"/>
</dbReference>
<dbReference type="EMBL" id="QMFY01000006">
    <property type="protein sequence ID" value="RAW00544.1"/>
    <property type="molecule type" value="Genomic_DNA"/>
</dbReference>
<dbReference type="PROSITE" id="PS51257">
    <property type="entry name" value="PROKAR_LIPOPROTEIN"/>
    <property type="match status" value="1"/>
</dbReference>
<keyword evidence="3 6" id="KW-0732">Signal</keyword>
<name>A0A364Y1F9_9BACT</name>
<evidence type="ECO:0000256" key="5">
    <source>
        <dbReference type="ARBA" id="ARBA00023237"/>
    </source>
</evidence>
<evidence type="ECO:0000259" key="8">
    <source>
        <dbReference type="Pfam" id="PF14322"/>
    </source>
</evidence>
<feature type="domain" description="SusD-like N-terminal" evidence="8">
    <location>
        <begin position="81"/>
        <end position="232"/>
    </location>
</feature>
<dbReference type="GO" id="GO:0009279">
    <property type="term" value="C:cell outer membrane"/>
    <property type="evidence" value="ECO:0007669"/>
    <property type="project" value="UniProtKB-SubCell"/>
</dbReference>
<evidence type="ECO:0000313" key="10">
    <source>
        <dbReference type="Proteomes" id="UP000251889"/>
    </source>
</evidence>
<dbReference type="InterPro" id="IPR012944">
    <property type="entry name" value="SusD_RagB_dom"/>
</dbReference>
<accession>A0A364Y1F9</accession>
<comment type="similarity">
    <text evidence="2">Belongs to the SusD family.</text>
</comment>
<keyword evidence="5" id="KW-0998">Cell outer membrane</keyword>
<keyword evidence="4" id="KW-0472">Membrane</keyword>
<evidence type="ECO:0000313" key="9">
    <source>
        <dbReference type="EMBL" id="RAW00544.1"/>
    </source>
</evidence>
<sequence>MTKKMKFNIHKIFALFLSGALMVGSGCSGFLDEEDPSNIEPETFFTFPEHAELAVHGIYENLRFHSGGAGIFVSNFQMLDALSGTAETETGQNSDLNNLYTFEHTGDNLLLSQWWRELYEGIGNANLAITKIPTIPNIKPELQIKWVGHAKFLRALHYFWLVQLWGDVPLMTQPVTSYLDPLVTPSRASKESVYDLIVADLKDAEAAEFPWVDASGLASRAAVKSLLAKVYLVMAGEPMNKDGYYQLAADKAKEVIDYAAANTSIDKGIGLFATLDLIRTPANENKFEHIFSIQYAAGIANAGYQDKYLPNNTNVTASGEVGTTVPKEIFLDSYEAGDKRIEEKGYYFQKYFDNGGTGSEIDFNKKYIYKHFDLPANGAPGAAGTGNSGLNYPLIRYAEVLLIYAEAQNEAGALTADAYNALAAVRTRAGLTTPDIGTFTQESFKEAVLRERWHELAFENLTWFDMIRLQLVYDAENDEFDPFVGSVIVVSGKPHTLEQKHLLLPLPAADFRNNENLRPNNPGW</sequence>
<feature type="signal peptide" evidence="6">
    <location>
        <begin position="1"/>
        <end position="23"/>
    </location>
</feature>
<organism evidence="9 10">
    <name type="scientific">Pseudochryseolinea flava</name>
    <dbReference type="NCBI Taxonomy" id="2059302"/>
    <lineage>
        <taxon>Bacteria</taxon>
        <taxon>Pseudomonadati</taxon>
        <taxon>Bacteroidota</taxon>
        <taxon>Cytophagia</taxon>
        <taxon>Cytophagales</taxon>
        <taxon>Fulvivirgaceae</taxon>
        <taxon>Pseudochryseolinea</taxon>
    </lineage>
</organism>
<dbReference type="Proteomes" id="UP000251889">
    <property type="component" value="Unassembled WGS sequence"/>
</dbReference>
<keyword evidence="10" id="KW-1185">Reference proteome</keyword>